<dbReference type="AlphaFoldDB" id="A0ABD5WF74"/>
<dbReference type="RefSeq" id="WP_284033041.1">
    <property type="nucleotide sequence ID" value="NZ_CP126154.1"/>
</dbReference>
<dbReference type="EMBL" id="JBHTAH010000008">
    <property type="protein sequence ID" value="MFC7070120.1"/>
    <property type="molecule type" value="Genomic_DNA"/>
</dbReference>
<accession>A0ABD5WF74</accession>
<name>A0ABD5WF74_9EURY</name>
<dbReference type="Proteomes" id="UP001596461">
    <property type="component" value="Unassembled WGS sequence"/>
</dbReference>
<keyword evidence="2" id="KW-1185">Reference proteome</keyword>
<proteinExistence type="predicted"/>
<organism evidence="1 2">
    <name type="scientific">Halobaculum lipolyticum</name>
    <dbReference type="NCBI Taxonomy" id="3032001"/>
    <lineage>
        <taxon>Archaea</taxon>
        <taxon>Methanobacteriati</taxon>
        <taxon>Methanobacteriota</taxon>
        <taxon>Stenosarchaea group</taxon>
        <taxon>Halobacteria</taxon>
        <taxon>Halobacteriales</taxon>
        <taxon>Haloferacaceae</taxon>
        <taxon>Halobaculum</taxon>
    </lineage>
</organism>
<comment type="caution">
    <text evidence="1">The sequence shown here is derived from an EMBL/GenBank/DDBJ whole genome shotgun (WGS) entry which is preliminary data.</text>
</comment>
<evidence type="ECO:0000313" key="1">
    <source>
        <dbReference type="EMBL" id="MFC7070120.1"/>
    </source>
</evidence>
<sequence>MGLTFDEQLRALGSTQRRRILADLLLAGPESGIAARPPATDEGTTGEESRIRLHHVDLPLLVVLDLVARGDDGSVTRGDSFDEIEPMLALFVEHTDNWPGAFSVSVSAD</sequence>
<evidence type="ECO:0008006" key="3">
    <source>
        <dbReference type="Google" id="ProtNLM"/>
    </source>
</evidence>
<gene>
    <name evidence="1" type="ORF">ACFQL9_10755</name>
</gene>
<evidence type="ECO:0000313" key="2">
    <source>
        <dbReference type="Proteomes" id="UP001596461"/>
    </source>
</evidence>
<protein>
    <recommendedName>
        <fullName evidence="3">ArsR family transcriptional regulator</fullName>
    </recommendedName>
</protein>
<reference evidence="1 2" key="1">
    <citation type="journal article" date="2019" name="Int. J. Syst. Evol. Microbiol.">
        <title>The Global Catalogue of Microorganisms (GCM) 10K type strain sequencing project: providing services to taxonomists for standard genome sequencing and annotation.</title>
        <authorList>
            <consortium name="The Broad Institute Genomics Platform"/>
            <consortium name="The Broad Institute Genome Sequencing Center for Infectious Disease"/>
            <person name="Wu L."/>
            <person name="Ma J."/>
        </authorList>
    </citation>
    <scope>NUCLEOTIDE SEQUENCE [LARGE SCALE GENOMIC DNA]</scope>
    <source>
        <strain evidence="1 2">DT31</strain>
    </source>
</reference>
<dbReference type="GeneID" id="81124952"/>